<feature type="binding site" evidence="5">
    <location>
        <position position="300"/>
    </location>
    <ligand>
        <name>substrate</name>
    </ligand>
</feature>
<dbReference type="GO" id="GO:0000049">
    <property type="term" value="F:tRNA binding"/>
    <property type="evidence" value="ECO:0007669"/>
    <property type="project" value="InterPro"/>
</dbReference>
<comment type="function">
    <text evidence="5">Responsible for synthesis of pseudouridine from uracil-54 and uracil-55 in the psi GC loop of transfer RNAs.</text>
</comment>
<dbReference type="Pfam" id="PF21238">
    <property type="entry name" value="Pus10_C"/>
    <property type="match status" value="1"/>
</dbReference>
<keyword evidence="3 5" id="KW-0694">RNA-binding</keyword>
<evidence type="ECO:0000256" key="2">
    <source>
        <dbReference type="ARBA" id="ARBA00022694"/>
    </source>
</evidence>
<reference evidence="8 9" key="1">
    <citation type="submission" date="2017-05" db="EMBL/GenBank/DDBJ databases">
        <title>Host range expansion of the Methanosphaera genus to humans and monogastric animals involves recent and extensive reduction in genome content.</title>
        <authorList>
            <person name="Hoedt E.C."/>
            <person name="Volmer J.G."/>
            <person name="Parks D.H."/>
            <person name="Rosewarne C.P."/>
            <person name="Denman S.E."/>
            <person name="Mcsweeney C.S."/>
            <person name="O Cuiv P."/>
            <person name="Hugenholtz P."/>
            <person name="Tyson G.W."/>
            <person name="Morrison M."/>
        </authorList>
    </citation>
    <scope>NUCLEOTIDE SEQUENCE [LARGE SCALE GENOMIC DNA]</scope>
    <source>
        <strain evidence="8 9">PA5</strain>
    </source>
</reference>
<dbReference type="PANTHER" id="PTHR21568:SF0">
    <property type="entry name" value="TRNA PSEUDOURIDINE SYNTHASE PUS10"/>
    <property type="match status" value="1"/>
</dbReference>
<evidence type="ECO:0000256" key="1">
    <source>
        <dbReference type="ARBA" id="ARBA00009652"/>
    </source>
</evidence>
<dbReference type="Gene3D" id="3.30.70.3190">
    <property type="match status" value="1"/>
</dbReference>
<feature type="active site" description="Nucleophile" evidence="5">
    <location>
        <position position="232"/>
    </location>
</feature>
<dbReference type="AlphaFoldDB" id="A0A328Q7F9"/>
<keyword evidence="4 5" id="KW-0413">Isomerase</keyword>
<organism evidence="8 9">
    <name type="scientific">Methanosphaera stadtmanae</name>
    <dbReference type="NCBI Taxonomy" id="2317"/>
    <lineage>
        <taxon>Archaea</taxon>
        <taxon>Methanobacteriati</taxon>
        <taxon>Methanobacteriota</taxon>
        <taxon>Methanomada group</taxon>
        <taxon>Methanobacteria</taxon>
        <taxon>Methanobacteriales</taxon>
        <taxon>Methanobacteriaceae</taxon>
        <taxon>Methanosphaera</taxon>
    </lineage>
</organism>
<comment type="similarity">
    <text evidence="1 5">Belongs to the pseudouridine synthase Pus10 family.</text>
</comment>
<keyword evidence="2 5" id="KW-0819">tRNA processing</keyword>
<dbReference type="Pfam" id="PF22023">
    <property type="entry name" value="Pus10_THUMP_arc"/>
    <property type="match status" value="1"/>
</dbReference>
<dbReference type="GO" id="GO:0160148">
    <property type="term" value="F:tRNA pseudouridine(55) synthase activity"/>
    <property type="evidence" value="ECO:0007669"/>
    <property type="project" value="UniProtKB-EC"/>
</dbReference>
<dbReference type="GO" id="GO:0031119">
    <property type="term" value="P:tRNA pseudouridine synthesis"/>
    <property type="evidence" value="ECO:0007669"/>
    <property type="project" value="UniProtKB-UniRule"/>
</dbReference>
<proteinExistence type="inferred from homology"/>
<dbReference type="SMR" id="A0A328Q7F9"/>
<dbReference type="InterPro" id="IPR020103">
    <property type="entry name" value="PsdUridine_synth_cat_dom_sf"/>
</dbReference>
<dbReference type="HAMAP" id="MF_01893">
    <property type="entry name" value="Pus10_arch"/>
    <property type="match status" value="1"/>
</dbReference>
<evidence type="ECO:0000256" key="5">
    <source>
        <dbReference type="HAMAP-Rule" id="MF_01893"/>
    </source>
</evidence>
<dbReference type="SUPFAM" id="SSF55120">
    <property type="entry name" value="Pseudouridine synthase"/>
    <property type="match status" value="1"/>
</dbReference>
<comment type="catalytic activity">
    <reaction evidence="5">
        <text>uridine(54) in tRNA = pseudouridine(54) in tRNA</text>
        <dbReference type="Rhea" id="RHEA:57876"/>
        <dbReference type="Rhea" id="RHEA-COMP:10193"/>
        <dbReference type="Rhea" id="RHEA-COMP:14141"/>
        <dbReference type="ChEBI" id="CHEBI:65314"/>
        <dbReference type="ChEBI" id="CHEBI:65315"/>
    </reaction>
</comment>
<evidence type="ECO:0000256" key="3">
    <source>
        <dbReference type="ARBA" id="ARBA00022884"/>
    </source>
</evidence>
<feature type="binding site" evidence="5">
    <location>
        <position position="369"/>
    </location>
    <ligand>
        <name>substrate</name>
    </ligand>
</feature>
<dbReference type="GeneID" id="3854846"/>
<comment type="caution">
    <text evidence="8">The sequence shown here is derived from an EMBL/GenBank/DDBJ whole genome shotgun (WGS) entry which is preliminary data.</text>
</comment>
<dbReference type="OMA" id="QTRWPCR"/>
<evidence type="ECO:0000313" key="8">
    <source>
        <dbReference type="EMBL" id="RAP02418.1"/>
    </source>
</evidence>
<protein>
    <recommendedName>
        <fullName evidence="5">tRNA pseudouridine synthase Pus10</fullName>
        <ecNumber evidence="5">5.4.99.25</ecNumber>
    </recommendedName>
    <alternativeName>
        <fullName evidence="5">tRNA pseudouridine 54/55 synthase</fullName>
        <shortName evidence="5">Psi54/55 synthase</shortName>
    </alternativeName>
</protein>
<dbReference type="EMBL" id="NGJK01000093">
    <property type="protein sequence ID" value="RAP02418.1"/>
    <property type="molecule type" value="Genomic_DNA"/>
</dbReference>
<gene>
    <name evidence="5" type="primary">pus10</name>
    <name evidence="8" type="ORF">CA615_07720</name>
</gene>
<dbReference type="Gene3D" id="3.30.70.2510">
    <property type="match status" value="1"/>
</dbReference>
<feature type="domain" description="Pus10 THUMP" evidence="7">
    <location>
        <begin position="69"/>
        <end position="137"/>
    </location>
</feature>
<accession>A0A328Q7F9</accession>
<dbReference type="EC" id="5.4.99.25" evidence="5"/>
<evidence type="ECO:0000259" key="7">
    <source>
        <dbReference type="Pfam" id="PF22023"/>
    </source>
</evidence>
<comment type="catalytic activity">
    <reaction evidence="5">
        <text>uridine(55) in tRNA = pseudouridine(55) in tRNA</text>
        <dbReference type="Rhea" id="RHEA:42532"/>
        <dbReference type="Rhea" id="RHEA-COMP:10101"/>
        <dbReference type="Rhea" id="RHEA-COMP:10102"/>
        <dbReference type="ChEBI" id="CHEBI:65314"/>
        <dbReference type="ChEBI" id="CHEBI:65315"/>
        <dbReference type="EC" id="5.4.99.25"/>
    </reaction>
</comment>
<dbReference type="InterPro" id="IPR048741">
    <property type="entry name" value="Pus10-like_C"/>
</dbReference>
<dbReference type="NCBIfam" id="TIGR01213">
    <property type="entry name" value="pseudo_Pus10arc"/>
    <property type="match status" value="1"/>
</dbReference>
<dbReference type="FunFam" id="3.30.70.2510:FF:000001">
    <property type="entry name" value="tRNA pseudouridine synthase Pus10"/>
    <property type="match status" value="1"/>
</dbReference>
<dbReference type="PANTHER" id="PTHR21568">
    <property type="entry name" value="TRNA PSEUDOURIDINE SYNTHASE PUS10"/>
    <property type="match status" value="1"/>
</dbReference>
<sequence>MTEKEYNTRQTQNYALCPKCLSRIYRNPKDRDNSIIPLINNTQKCSICNNLLLNEDKIFKLILKKIKMLKIEFDTFLIATQINNQTITKNQKEIYKITNYHGNNDIKHQIRRDISRLIEEKLGKTYDYKNPEVVIMVKIRKKPYKHNPYPEISNVNIFIDSNPIFIEGKYRKLVRGIPQTKWPCTHCKGKGCEACDYTGQQYKDTVEDLISREILPMTNGNTTKFHGSGREDIDVRMLGEGRPFVIEVKHPFKRKIDLKFLRVLVNSHSDGKIEINDLKYVTKERKASIKNSSVESYKIYSAIAEFENGVTSKDIYNIEKLKTIDQRTPIRVEHRRADLIRTREIKNIEVERINSKKLHLIIKCQGGLYIKELISGDNNRTKPSVSSITNNQAECTQLDVLKVHIPE</sequence>
<dbReference type="InterPro" id="IPR055174">
    <property type="entry name" value="Pus10_THUMP_arc"/>
</dbReference>
<dbReference type="InterPro" id="IPR005912">
    <property type="entry name" value="Pus10"/>
</dbReference>
<name>A0A328Q7F9_9EURY</name>
<evidence type="ECO:0000313" key="9">
    <source>
        <dbReference type="Proteomes" id="UP000248557"/>
    </source>
</evidence>
<feature type="domain" description="Pus10-like C-terminal" evidence="6">
    <location>
        <begin position="165"/>
        <end position="403"/>
    </location>
</feature>
<evidence type="ECO:0000259" key="6">
    <source>
        <dbReference type="Pfam" id="PF21238"/>
    </source>
</evidence>
<dbReference type="Proteomes" id="UP000248557">
    <property type="component" value="Unassembled WGS sequence"/>
</dbReference>
<dbReference type="InterPro" id="IPR039894">
    <property type="entry name" value="Pus10-like"/>
</dbReference>
<evidence type="ECO:0000256" key="4">
    <source>
        <dbReference type="ARBA" id="ARBA00023235"/>
    </source>
</evidence>
<dbReference type="RefSeq" id="WP_011407107.1">
    <property type="nucleotide sequence ID" value="NZ_CATZNA010000041.1"/>
</dbReference>